<evidence type="ECO:0000256" key="5">
    <source>
        <dbReference type="SAM" id="Phobius"/>
    </source>
</evidence>
<gene>
    <name evidence="7" type="ORF">GCM10007860_22870</name>
</gene>
<dbReference type="CDD" id="cd00082">
    <property type="entry name" value="HisKA"/>
    <property type="match status" value="1"/>
</dbReference>
<dbReference type="InterPro" id="IPR004358">
    <property type="entry name" value="Sig_transdc_His_kin-like_C"/>
</dbReference>
<feature type="transmembrane region" description="Helical" evidence="5">
    <location>
        <begin position="148"/>
        <end position="171"/>
    </location>
</feature>
<feature type="domain" description="Histidine kinase" evidence="6">
    <location>
        <begin position="271"/>
        <end position="502"/>
    </location>
</feature>
<keyword evidence="4" id="KW-0175">Coiled coil</keyword>
<dbReference type="SUPFAM" id="SSF47384">
    <property type="entry name" value="Homodimeric domain of signal transducing histidine kinase"/>
    <property type="match status" value="1"/>
</dbReference>
<dbReference type="PANTHER" id="PTHR43065">
    <property type="entry name" value="SENSOR HISTIDINE KINASE"/>
    <property type="match status" value="1"/>
</dbReference>
<dbReference type="InterPro" id="IPR036890">
    <property type="entry name" value="HATPase_C_sf"/>
</dbReference>
<dbReference type="SMART" id="SM00387">
    <property type="entry name" value="HATPase_c"/>
    <property type="match status" value="1"/>
</dbReference>
<keyword evidence="5" id="KW-0472">Membrane</keyword>
<dbReference type="InterPro" id="IPR003594">
    <property type="entry name" value="HATPase_dom"/>
</dbReference>
<evidence type="ECO:0000256" key="2">
    <source>
        <dbReference type="ARBA" id="ARBA00012438"/>
    </source>
</evidence>
<keyword evidence="3" id="KW-0597">Phosphoprotein</keyword>
<dbReference type="InterPro" id="IPR005467">
    <property type="entry name" value="His_kinase_dom"/>
</dbReference>
<dbReference type="PROSITE" id="PS50109">
    <property type="entry name" value="HIS_KIN"/>
    <property type="match status" value="1"/>
</dbReference>
<dbReference type="Gene3D" id="3.30.565.10">
    <property type="entry name" value="Histidine kinase-like ATPase, C-terminal domain"/>
    <property type="match status" value="1"/>
</dbReference>
<sequence>MHSIRFRLNFLLIVTVTLALAISGAYNYYTGERRLTDEMQERESTLRARLETVLPGQIWNFDEGQLINTLQAEMGWPDLVYLGVFDPPQLAIARARDGNRIVVGTTSPPPGSSSLEIEYEGRHIGTVYYKTSKERVEQRLQGVIHRKIVEIIVVDAIIITVLALGLSLVALRPLSRLRAVLDRMAQQQHEDFSLLELQDLGKRRDELADVGNSVVRIAMRLMDELEDRKLAEATIRDAKREVEDAYRQLKATQASLVQSEKMASLGGLVAGVAHEVNTPVGVILTSASVLAEETGAFRERVEAGQVKKSDLLAYCGTASDSATLILNNAERAASLIQSFKRVAVDQASEARRTFELRQYLGEIVTSLTPALHRRPIEIKLDCPKPIEMDGFPGALSQIVTNLLTNTLAHAFDDDEAGTVTLTASSEGDVVTLVFADDGRGIPLQHLPKVFDPFFTTRRGLGGSGLGLHVVYNLVTQTLGGEIVVQSEVGQGTTFFILLPRVAPLRGGKDEQAA</sequence>
<reference evidence="8" key="1">
    <citation type="journal article" date="2019" name="Int. J. Syst. Evol. Microbiol.">
        <title>The Global Catalogue of Microorganisms (GCM) 10K type strain sequencing project: providing services to taxonomists for standard genome sequencing and annotation.</title>
        <authorList>
            <consortium name="The Broad Institute Genomics Platform"/>
            <consortium name="The Broad Institute Genome Sequencing Center for Infectious Disease"/>
            <person name="Wu L."/>
            <person name="Ma J."/>
        </authorList>
    </citation>
    <scope>NUCLEOTIDE SEQUENCE [LARGE SCALE GENOMIC DNA]</scope>
    <source>
        <strain evidence="8">NBRC 104970</strain>
    </source>
</reference>
<dbReference type="EC" id="2.7.13.3" evidence="2"/>
<dbReference type="InterPro" id="IPR036097">
    <property type="entry name" value="HisK_dim/P_sf"/>
</dbReference>
<dbReference type="Proteomes" id="UP001156836">
    <property type="component" value="Unassembled WGS sequence"/>
</dbReference>
<evidence type="ECO:0000313" key="7">
    <source>
        <dbReference type="EMBL" id="GLS05137.1"/>
    </source>
</evidence>
<dbReference type="PRINTS" id="PR00344">
    <property type="entry name" value="BCTRLSENSOR"/>
</dbReference>
<evidence type="ECO:0000256" key="3">
    <source>
        <dbReference type="ARBA" id="ARBA00022553"/>
    </source>
</evidence>
<organism evidence="7 8">
    <name type="scientific">Chitiniphilus shinanonensis</name>
    <dbReference type="NCBI Taxonomy" id="553088"/>
    <lineage>
        <taxon>Bacteria</taxon>
        <taxon>Pseudomonadati</taxon>
        <taxon>Pseudomonadota</taxon>
        <taxon>Betaproteobacteria</taxon>
        <taxon>Neisseriales</taxon>
        <taxon>Chitinibacteraceae</taxon>
        <taxon>Chitiniphilus</taxon>
    </lineage>
</organism>
<accession>A0ABQ6BY37</accession>
<dbReference type="PANTHER" id="PTHR43065:SF42">
    <property type="entry name" value="TWO-COMPONENT SENSOR PPRA"/>
    <property type="match status" value="1"/>
</dbReference>
<dbReference type="SUPFAM" id="SSF55874">
    <property type="entry name" value="ATPase domain of HSP90 chaperone/DNA topoisomerase II/histidine kinase"/>
    <property type="match status" value="1"/>
</dbReference>
<keyword evidence="5" id="KW-1133">Transmembrane helix</keyword>
<comment type="catalytic activity">
    <reaction evidence="1">
        <text>ATP + protein L-histidine = ADP + protein N-phospho-L-histidine.</text>
        <dbReference type="EC" id="2.7.13.3"/>
    </reaction>
</comment>
<dbReference type="Pfam" id="PF02518">
    <property type="entry name" value="HATPase_c"/>
    <property type="match status" value="1"/>
</dbReference>
<name>A0ABQ6BY37_9NEIS</name>
<proteinExistence type="predicted"/>
<feature type="coiled-coil region" evidence="4">
    <location>
        <begin position="221"/>
        <end position="255"/>
    </location>
</feature>
<dbReference type="Gene3D" id="1.10.287.130">
    <property type="match status" value="1"/>
</dbReference>
<evidence type="ECO:0000259" key="6">
    <source>
        <dbReference type="PROSITE" id="PS50109"/>
    </source>
</evidence>
<evidence type="ECO:0000313" key="8">
    <source>
        <dbReference type="Proteomes" id="UP001156836"/>
    </source>
</evidence>
<keyword evidence="8" id="KW-1185">Reference proteome</keyword>
<evidence type="ECO:0000256" key="4">
    <source>
        <dbReference type="SAM" id="Coils"/>
    </source>
</evidence>
<dbReference type="CDD" id="cd00075">
    <property type="entry name" value="HATPase"/>
    <property type="match status" value="1"/>
</dbReference>
<dbReference type="InterPro" id="IPR003661">
    <property type="entry name" value="HisK_dim/P_dom"/>
</dbReference>
<feature type="transmembrane region" description="Helical" evidence="5">
    <location>
        <begin position="6"/>
        <end position="29"/>
    </location>
</feature>
<comment type="caution">
    <text evidence="7">The sequence shown here is derived from an EMBL/GenBank/DDBJ whole genome shotgun (WGS) entry which is preliminary data.</text>
</comment>
<evidence type="ECO:0000256" key="1">
    <source>
        <dbReference type="ARBA" id="ARBA00000085"/>
    </source>
</evidence>
<keyword evidence="5" id="KW-0812">Transmembrane</keyword>
<protein>
    <recommendedName>
        <fullName evidence="2">histidine kinase</fullName>
        <ecNumber evidence="2">2.7.13.3</ecNumber>
    </recommendedName>
</protein>
<dbReference type="EMBL" id="BSOZ01000036">
    <property type="protein sequence ID" value="GLS05137.1"/>
    <property type="molecule type" value="Genomic_DNA"/>
</dbReference>